<dbReference type="GO" id="GO:0004497">
    <property type="term" value="F:monooxygenase activity"/>
    <property type="evidence" value="ECO:0007669"/>
    <property type="project" value="UniProtKB-KW"/>
</dbReference>
<protein>
    <submittedName>
        <fullName evidence="11">Cytochrome P450 oxidoreductase OrdA-like protein</fullName>
    </submittedName>
</protein>
<dbReference type="PRINTS" id="PR00463">
    <property type="entry name" value="EP450I"/>
</dbReference>
<evidence type="ECO:0000256" key="9">
    <source>
        <dbReference type="RuleBase" id="RU000461"/>
    </source>
</evidence>
<feature type="binding site" description="axial binding residue" evidence="8">
    <location>
        <position position="457"/>
    </location>
    <ligand>
        <name>heme</name>
        <dbReference type="ChEBI" id="CHEBI:30413"/>
    </ligand>
    <ligandPart>
        <name>Fe</name>
        <dbReference type="ChEBI" id="CHEBI:18248"/>
    </ligandPart>
</feature>
<dbReference type="InterPro" id="IPR050364">
    <property type="entry name" value="Cytochrome_P450_fung"/>
</dbReference>
<keyword evidence="10" id="KW-0812">Transmembrane</keyword>
<dbReference type="GO" id="GO:0005506">
    <property type="term" value="F:iron ion binding"/>
    <property type="evidence" value="ECO:0007669"/>
    <property type="project" value="InterPro"/>
</dbReference>
<comment type="caution">
    <text evidence="11">The sequence shown here is derived from an EMBL/GenBank/DDBJ whole genome shotgun (WGS) entry which is preliminary data.</text>
</comment>
<dbReference type="Pfam" id="PF00067">
    <property type="entry name" value="p450"/>
    <property type="match status" value="1"/>
</dbReference>
<keyword evidence="6 8" id="KW-0408">Iron</keyword>
<name>A0AAE0IKF5_9PEZI</name>
<sequence>MIQPSMDPTTIPLTLRLQAAAIALIVALVGMLVYRTTRSKSKHPGYRFPPGPKPLPIIGNVLDLPPKGEAEFLHWLKHKDVYGPISSVTIMGLTLVIFHDKEAAHAVMGKKAQKTSARPQLNFARLCGFEDFLITHQYDDKYRMHRRMVHQEIGTRSLSASFHAVQEKESLHFTLQTLHDPDNILKHLKRLAASIILQITYGYSVERQTADPLVDMIEHAMENLSRAFVPLSWAVDAVPALRHLPDWFPGTGYRQTAREWKATNEAAAALPYNFVRRQMALGSHKPSYTSSLLEKNNMAPDYETEEAIKWTAASLYAAGSDSTVAIITSVMLALVMFPEVQDRAQEEIDRVVFGSNTNRLPSFADREHMPYIDGIVKEAWRWNPVGPMGLAHKAEEDIVCGEYLIPAGAYLLPSLWWFLHDPATYSDPDTFKPERYLAPLNEPDPSEVAFGYGRRSCAGRFFADASVYICLVQMLAVFRLRKRRDNRSGEEIPVKLEAIPGMVNRPKEFEFVAEPRSERHVRLLKSIEEKMEPEVSDAGLLNLGSVV</sequence>
<dbReference type="Gene3D" id="1.10.630.10">
    <property type="entry name" value="Cytochrome P450"/>
    <property type="match status" value="1"/>
</dbReference>
<evidence type="ECO:0000256" key="8">
    <source>
        <dbReference type="PIRSR" id="PIRSR602401-1"/>
    </source>
</evidence>
<dbReference type="GO" id="GO:0020037">
    <property type="term" value="F:heme binding"/>
    <property type="evidence" value="ECO:0007669"/>
    <property type="project" value="InterPro"/>
</dbReference>
<dbReference type="PANTHER" id="PTHR46300:SF7">
    <property type="entry name" value="P450, PUTATIVE (EUROFUNG)-RELATED"/>
    <property type="match status" value="1"/>
</dbReference>
<keyword evidence="12" id="KW-1185">Reference proteome</keyword>
<dbReference type="InterPro" id="IPR036396">
    <property type="entry name" value="Cyt_P450_sf"/>
</dbReference>
<keyword evidence="4 8" id="KW-0479">Metal-binding</keyword>
<dbReference type="PROSITE" id="PS00086">
    <property type="entry name" value="CYTOCHROME_P450"/>
    <property type="match status" value="1"/>
</dbReference>
<dbReference type="InterPro" id="IPR017972">
    <property type="entry name" value="Cyt_P450_CS"/>
</dbReference>
<feature type="transmembrane region" description="Helical" evidence="10">
    <location>
        <begin position="81"/>
        <end position="98"/>
    </location>
</feature>
<keyword evidence="10" id="KW-1133">Transmembrane helix</keyword>
<feature type="transmembrane region" description="Helical" evidence="10">
    <location>
        <begin position="15"/>
        <end position="34"/>
    </location>
</feature>
<reference evidence="11" key="1">
    <citation type="journal article" date="2023" name="Mol. Phylogenet. Evol.">
        <title>Genome-scale phylogeny and comparative genomics of the fungal order Sordariales.</title>
        <authorList>
            <person name="Hensen N."/>
            <person name="Bonometti L."/>
            <person name="Westerberg I."/>
            <person name="Brannstrom I.O."/>
            <person name="Guillou S."/>
            <person name="Cros-Aarteil S."/>
            <person name="Calhoun S."/>
            <person name="Haridas S."/>
            <person name="Kuo A."/>
            <person name="Mondo S."/>
            <person name="Pangilinan J."/>
            <person name="Riley R."/>
            <person name="LaButti K."/>
            <person name="Andreopoulos B."/>
            <person name="Lipzen A."/>
            <person name="Chen C."/>
            <person name="Yan M."/>
            <person name="Daum C."/>
            <person name="Ng V."/>
            <person name="Clum A."/>
            <person name="Steindorff A."/>
            <person name="Ohm R.A."/>
            <person name="Martin F."/>
            <person name="Silar P."/>
            <person name="Natvig D.O."/>
            <person name="Lalanne C."/>
            <person name="Gautier V."/>
            <person name="Ament-Velasquez S.L."/>
            <person name="Kruys A."/>
            <person name="Hutchinson M.I."/>
            <person name="Powell A.J."/>
            <person name="Barry K."/>
            <person name="Miller A.N."/>
            <person name="Grigoriev I.V."/>
            <person name="Debuchy R."/>
            <person name="Gladieux P."/>
            <person name="Hiltunen Thoren M."/>
            <person name="Johannesson H."/>
        </authorList>
    </citation>
    <scope>NUCLEOTIDE SEQUENCE</scope>
    <source>
        <strain evidence="11">CBS 118394</strain>
    </source>
</reference>
<dbReference type="EMBL" id="JAUEDM010000002">
    <property type="protein sequence ID" value="KAK3326650.1"/>
    <property type="molecule type" value="Genomic_DNA"/>
</dbReference>
<evidence type="ECO:0000256" key="10">
    <source>
        <dbReference type="SAM" id="Phobius"/>
    </source>
</evidence>
<evidence type="ECO:0000256" key="6">
    <source>
        <dbReference type="ARBA" id="ARBA00023004"/>
    </source>
</evidence>
<evidence type="ECO:0000256" key="3">
    <source>
        <dbReference type="ARBA" id="ARBA00022617"/>
    </source>
</evidence>
<dbReference type="AlphaFoldDB" id="A0AAE0IKF5"/>
<keyword evidence="5 9" id="KW-0560">Oxidoreductase</keyword>
<dbReference type="InterPro" id="IPR002401">
    <property type="entry name" value="Cyt_P450_E_grp-I"/>
</dbReference>
<keyword evidence="3 8" id="KW-0349">Heme</keyword>
<dbReference type="SUPFAM" id="SSF48264">
    <property type="entry name" value="Cytochrome P450"/>
    <property type="match status" value="1"/>
</dbReference>
<dbReference type="Proteomes" id="UP001283341">
    <property type="component" value="Unassembled WGS sequence"/>
</dbReference>
<dbReference type="PRINTS" id="PR00385">
    <property type="entry name" value="P450"/>
</dbReference>
<organism evidence="11 12">
    <name type="scientific">Apodospora peruviana</name>
    <dbReference type="NCBI Taxonomy" id="516989"/>
    <lineage>
        <taxon>Eukaryota</taxon>
        <taxon>Fungi</taxon>
        <taxon>Dikarya</taxon>
        <taxon>Ascomycota</taxon>
        <taxon>Pezizomycotina</taxon>
        <taxon>Sordariomycetes</taxon>
        <taxon>Sordariomycetidae</taxon>
        <taxon>Sordariales</taxon>
        <taxon>Lasiosphaeriaceae</taxon>
        <taxon>Apodospora</taxon>
    </lineage>
</organism>
<keyword evidence="10" id="KW-0472">Membrane</keyword>
<keyword evidence="7 9" id="KW-0503">Monooxygenase</keyword>
<evidence type="ECO:0000256" key="1">
    <source>
        <dbReference type="ARBA" id="ARBA00001971"/>
    </source>
</evidence>
<dbReference type="PANTHER" id="PTHR46300">
    <property type="entry name" value="P450, PUTATIVE (EUROFUNG)-RELATED-RELATED"/>
    <property type="match status" value="1"/>
</dbReference>
<dbReference type="InterPro" id="IPR001128">
    <property type="entry name" value="Cyt_P450"/>
</dbReference>
<evidence type="ECO:0000313" key="11">
    <source>
        <dbReference type="EMBL" id="KAK3326650.1"/>
    </source>
</evidence>
<gene>
    <name evidence="11" type="ORF">B0H66DRAFT_551451</name>
</gene>
<comment type="cofactor">
    <cofactor evidence="1 8">
        <name>heme</name>
        <dbReference type="ChEBI" id="CHEBI:30413"/>
    </cofactor>
</comment>
<proteinExistence type="inferred from homology"/>
<comment type="similarity">
    <text evidence="2 9">Belongs to the cytochrome P450 family.</text>
</comment>
<evidence type="ECO:0000256" key="5">
    <source>
        <dbReference type="ARBA" id="ARBA00023002"/>
    </source>
</evidence>
<evidence type="ECO:0000256" key="2">
    <source>
        <dbReference type="ARBA" id="ARBA00010617"/>
    </source>
</evidence>
<evidence type="ECO:0000313" key="12">
    <source>
        <dbReference type="Proteomes" id="UP001283341"/>
    </source>
</evidence>
<evidence type="ECO:0000256" key="7">
    <source>
        <dbReference type="ARBA" id="ARBA00023033"/>
    </source>
</evidence>
<dbReference type="GO" id="GO:0016705">
    <property type="term" value="F:oxidoreductase activity, acting on paired donors, with incorporation or reduction of molecular oxygen"/>
    <property type="evidence" value="ECO:0007669"/>
    <property type="project" value="InterPro"/>
</dbReference>
<reference evidence="11" key="2">
    <citation type="submission" date="2023-06" db="EMBL/GenBank/DDBJ databases">
        <authorList>
            <consortium name="Lawrence Berkeley National Laboratory"/>
            <person name="Haridas S."/>
            <person name="Hensen N."/>
            <person name="Bonometti L."/>
            <person name="Westerberg I."/>
            <person name="Brannstrom I.O."/>
            <person name="Guillou S."/>
            <person name="Cros-Aarteil S."/>
            <person name="Calhoun S."/>
            <person name="Kuo A."/>
            <person name="Mondo S."/>
            <person name="Pangilinan J."/>
            <person name="Riley R."/>
            <person name="Labutti K."/>
            <person name="Andreopoulos B."/>
            <person name="Lipzen A."/>
            <person name="Chen C."/>
            <person name="Yanf M."/>
            <person name="Daum C."/>
            <person name="Ng V."/>
            <person name="Clum A."/>
            <person name="Steindorff A."/>
            <person name="Ohm R."/>
            <person name="Martin F."/>
            <person name="Silar P."/>
            <person name="Natvig D."/>
            <person name="Lalanne C."/>
            <person name="Gautier V."/>
            <person name="Ament-Velasquez S.L."/>
            <person name="Kruys A."/>
            <person name="Hutchinson M.I."/>
            <person name="Powell A.J."/>
            <person name="Barry K."/>
            <person name="Miller A.N."/>
            <person name="Grigoriev I.V."/>
            <person name="Debuchy R."/>
            <person name="Gladieux P."/>
            <person name="Thoren M.H."/>
            <person name="Johannesson H."/>
        </authorList>
    </citation>
    <scope>NUCLEOTIDE SEQUENCE</scope>
    <source>
        <strain evidence="11">CBS 118394</strain>
    </source>
</reference>
<evidence type="ECO:0000256" key="4">
    <source>
        <dbReference type="ARBA" id="ARBA00022723"/>
    </source>
</evidence>
<accession>A0AAE0IKF5</accession>
<dbReference type="CDD" id="cd11065">
    <property type="entry name" value="CYP64-like"/>
    <property type="match status" value="1"/>
</dbReference>